<feature type="transmembrane region" description="Helical" evidence="8">
    <location>
        <begin position="249"/>
        <end position="267"/>
    </location>
</feature>
<evidence type="ECO:0000256" key="5">
    <source>
        <dbReference type="ARBA" id="ARBA00022692"/>
    </source>
</evidence>
<dbReference type="NCBIfam" id="TIGR00688">
    <property type="entry name" value="rarD"/>
    <property type="match status" value="1"/>
</dbReference>
<evidence type="ECO:0000313" key="10">
    <source>
        <dbReference type="EMBL" id="SDX45751.1"/>
    </source>
</evidence>
<feature type="transmembrane region" description="Helical" evidence="8">
    <location>
        <begin position="7"/>
        <end position="26"/>
    </location>
</feature>
<keyword evidence="11" id="KW-1185">Reference proteome</keyword>
<keyword evidence="3" id="KW-0813">Transport</keyword>
<dbReference type="OrthoDB" id="369870at2"/>
<evidence type="ECO:0000256" key="1">
    <source>
        <dbReference type="ARBA" id="ARBA00004651"/>
    </source>
</evidence>
<dbReference type="GO" id="GO:0005886">
    <property type="term" value="C:plasma membrane"/>
    <property type="evidence" value="ECO:0007669"/>
    <property type="project" value="UniProtKB-SubCell"/>
</dbReference>
<sequence>MLSETSRGLMAMVATCVIWGLSSIYYKLLSHVPPLEVLAHRTLWSLVFFGCVLALQGRLNLVRDILRSPRMLGLVALSGLLISVNWFFFIWSVQAGRALEASLGYYIFPLVAVAMGAAVLGERLSPVKWSAVALVALAVAGLTWGLGVAPIVSLVLAFSFGCYGLVKRWVSAGPVVSVTTEVMLLAPLALIWLYGAHALGWGGQGAASGAFGRNWSDTALLMLSGPLTGGPLILFSYAGKRVTYATIGLVQYLNPTIQAVVATFIFLEPFSPWHGMAFGVIWVALALYSAETLRNDRAARRARVAAGTPPAGP</sequence>
<reference evidence="10 11" key="1">
    <citation type="submission" date="2016-10" db="EMBL/GenBank/DDBJ databases">
        <authorList>
            <person name="de Groot N.N."/>
        </authorList>
    </citation>
    <scope>NUCLEOTIDE SEQUENCE [LARGE SCALE GENOMIC DNA]</scope>
    <source>
        <strain evidence="10 11">CGMCC 1.8894</strain>
    </source>
</reference>
<evidence type="ECO:0000256" key="6">
    <source>
        <dbReference type="ARBA" id="ARBA00022989"/>
    </source>
</evidence>
<keyword evidence="7 8" id="KW-0472">Membrane</keyword>
<evidence type="ECO:0000256" key="7">
    <source>
        <dbReference type="ARBA" id="ARBA00023136"/>
    </source>
</evidence>
<keyword evidence="4" id="KW-1003">Cell membrane</keyword>
<accession>A0A1H3BVC8</accession>
<feature type="transmembrane region" description="Helical" evidence="8">
    <location>
        <begin position="71"/>
        <end position="91"/>
    </location>
</feature>
<comment type="similarity">
    <text evidence="2">Belongs to the EamA transporter family.</text>
</comment>
<dbReference type="Proteomes" id="UP000198539">
    <property type="component" value="Unassembled WGS sequence"/>
</dbReference>
<dbReference type="SUPFAM" id="SSF103481">
    <property type="entry name" value="Multidrug resistance efflux transporter EmrE"/>
    <property type="match status" value="2"/>
</dbReference>
<comment type="subcellular location">
    <subcellularLocation>
        <location evidence="1">Cell membrane</location>
        <topology evidence="1">Multi-pass membrane protein</topology>
    </subcellularLocation>
</comment>
<feature type="transmembrane region" description="Helical" evidence="8">
    <location>
        <begin position="182"/>
        <end position="199"/>
    </location>
</feature>
<dbReference type="PANTHER" id="PTHR22911">
    <property type="entry name" value="ACYL-MALONYL CONDENSING ENZYME-RELATED"/>
    <property type="match status" value="1"/>
</dbReference>
<evidence type="ECO:0000256" key="8">
    <source>
        <dbReference type="SAM" id="Phobius"/>
    </source>
</evidence>
<feature type="transmembrane region" description="Helical" evidence="8">
    <location>
        <begin position="103"/>
        <end position="120"/>
    </location>
</feature>
<dbReference type="Pfam" id="PF00892">
    <property type="entry name" value="EamA"/>
    <property type="match status" value="1"/>
</dbReference>
<dbReference type="InterPro" id="IPR037185">
    <property type="entry name" value="EmrE-like"/>
</dbReference>
<evidence type="ECO:0000313" key="11">
    <source>
        <dbReference type="Proteomes" id="UP000198539"/>
    </source>
</evidence>
<feature type="transmembrane region" description="Helical" evidence="8">
    <location>
        <begin position="151"/>
        <end position="170"/>
    </location>
</feature>
<evidence type="ECO:0000256" key="4">
    <source>
        <dbReference type="ARBA" id="ARBA00022475"/>
    </source>
</evidence>
<feature type="transmembrane region" description="Helical" evidence="8">
    <location>
        <begin position="38"/>
        <end position="59"/>
    </location>
</feature>
<feature type="transmembrane region" description="Helical" evidence="8">
    <location>
        <begin position="273"/>
        <end position="293"/>
    </location>
</feature>
<evidence type="ECO:0000259" key="9">
    <source>
        <dbReference type="Pfam" id="PF00892"/>
    </source>
</evidence>
<keyword evidence="6 8" id="KW-1133">Transmembrane helix</keyword>
<dbReference type="AlphaFoldDB" id="A0A1H3BVC8"/>
<dbReference type="EMBL" id="FNOM01000008">
    <property type="protein sequence ID" value="SDX45751.1"/>
    <property type="molecule type" value="Genomic_DNA"/>
</dbReference>
<proteinExistence type="inferred from homology"/>
<gene>
    <name evidence="10" type="ORF">SAMN04488238_108193</name>
</gene>
<name>A0A1H3BVC8_9RHOB</name>
<feature type="transmembrane region" description="Helical" evidence="8">
    <location>
        <begin position="219"/>
        <end position="237"/>
    </location>
</feature>
<organism evidence="10 11">
    <name type="scientific">Roseicitreum antarcticum</name>
    <dbReference type="NCBI Taxonomy" id="564137"/>
    <lineage>
        <taxon>Bacteria</taxon>
        <taxon>Pseudomonadati</taxon>
        <taxon>Pseudomonadota</taxon>
        <taxon>Alphaproteobacteria</taxon>
        <taxon>Rhodobacterales</taxon>
        <taxon>Paracoccaceae</taxon>
        <taxon>Roseicitreum</taxon>
    </lineage>
</organism>
<dbReference type="InterPro" id="IPR004626">
    <property type="entry name" value="RarD"/>
</dbReference>
<feature type="domain" description="EamA" evidence="9">
    <location>
        <begin position="7"/>
        <end position="143"/>
    </location>
</feature>
<dbReference type="InterPro" id="IPR000620">
    <property type="entry name" value="EamA_dom"/>
</dbReference>
<protein>
    <submittedName>
        <fullName evidence="10">Chloramphenicol-sensitive protein RarD</fullName>
    </submittedName>
</protein>
<evidence type="ECO:0000256" key="3">
    <source>
        <dbReference type="ARBA" id="ARBA00022448"/>
    </source>
</evidence>
<dbReference type="PANTHER" id="PTHR22911:SF137">
    <property type="entry name" value="SOLUTE CARRIER FAMILY 35 MEMBER G2-RELATED"/>
    <property type="match status" value="1"/>
</dbReference>
<evidence type="ECO:0000256" key="2">
    <source>
        <dbReference type="ARBA" id="ARBA00007362"/>
    </source>
</evidence>
<dbReference type="RefSeq" id="WP_092891047.1">
    <property type="nucleotide sequence ID" value="NZ_CP061498.1"/>
</dbReference>
<keyword evidence="5 8" id="KW-0812">Transmembrane</keyword>